<evidence type="ECO:0000256" key="1">
    <source>
        <dbReference type="SAM" id="MobiDB-lite"/>
    </source>
</evidence>
<dbReference type="CDD" id="cd07302">
    <property type="entry name" value="CHD"/>
    <property type="match status" value="1"/>
</dbReference>
<evidence type="ECO:0000313" key="3">
    <source>
        <dbReference type="EMBL" id="ROR72131.1"/>
    </source>
</evidence>
<dbReference type="PROSITE" id="PS50125">
    <property type="entry name" value="GUANYLATE_CYCLASE_2"/>
    <property type="match status" value="1"/>
</dbReference>
<dbReference type="AlphaFoldDB" id="A0A3N2BA48"/>
<feature type="region of interest" description="Disordered" evidence="1">
    <location>
        <begin position="16"/>
        <end position="46"/>
    </location>
</feature>
<dbReference type="GO" id="GO:0004016">
    <property type="term" value="F:adenylate cyclase activity"/>
    <property type="evidence" value="ECO:0007669"/>
    <property type="project" value="UniProtKB-ARBA"/>
</dbReference>
<comment type="caution">
    <text evidence="3">The sequence shown here is derived from an EMBL/GenBank/DDBJ whole genome shotgun (WGS) entry which is preliminary data.</text>
</comment>
<dbReference type="InterPro" id="IPR029787">
    <property type="entry name" value="Nucleotide_cyclase"/>
</dbReference>
<keyword evidence="4" id="KW-1185">Reference proteome</keyword>
<dbReference type="Proteomes" id="UP000280668">
    <property type="component" value="Unassembled WGS sequence"/>
</dbReference>
<protein>
    <submittedName>
        <fullName evidence="3">Adenylate cyclase</fullName>
    </submittedName>
</protein>
<reference evidence="3 4" key="1">
    <citation type="submission" date="2018-11" db="EMBL/GenBank/DDBJ databases">
        <title>Sequencing the genomes of 1000 actinobacteria strains.</title>
        <authorList>
            <person name="Klenk H.-P."/>
        </authorList>
    </citation>
    <scope>NUCLEOTIDE SEQUENCE [LARGE SCALE GENOMIC DNA]</scope>
    <source>
        <strain evidence="3 4">DSM 11294</strain>
    </source>
</reference>
<dbReference type="InterPro" id="IPR001054">
    <property type="entry name" value="A/G_cyclase"/>
</dbReference>
<accession>A0A3N2BA48</accession>
<dbReference type="OrthoDB" id="310836at2"/>
<dbReference type="GO" id="GO:0035556">
    <property type="term" value="P:intracellular signal transduction"/>
    <property type="evidence" value="ECO:0007669"/>
    <property type="project" value="InterPro"/>
</dbReference>
<evidence type="ECO:0000259" key="2">
    <source>
        <dbReference type="PROSITE" id="PS50125"/>
    </source>
</evidence>
<dbReference type="Gene3D" id="3.30.70.1230">
    <property type="entry name" value="Nucleotide cyclase"/>
    <property type="match status" value="1"/>
</dbReference>
<dbReference type="EMBL" id="RKHK01000001">
    <property type="protein sequence ID" value="ROR72131.1"/>
    <property type="molecule type" value="Genomic_DNA"/>
</dbReference>
<proteinExistence type="predicted"/>
<name>A0A3N2BA48_9MICO</name>
<organism evidence="3 4">
    <name type="scientific">Bogoriella caseilytica</name>
    <dbReference type="NCBI Taxonomy" id="56055"/>
    <lineage>
        <taxon>Bacteria</taxon>
        <taxon>Bacillati</taxon>
        <taxon>Actinomycetota</taxon>
        <taxon>Actinomycetes</taxon>
        <taxon>Micrococcales</taxon>
        <taxon>Bogoriellaceae</taxon>
        <taxon>Bogoriella</taxon>
    </lineage>
</organism>
<dbReference type="Pfam" id="PF00211">
    <property type="entry name" value="Guanylate_cyc"/>
    <property type="match status" value="1"/>
</dbReference>
<dbReference type="GO" id="GO:0009190">
    <property type="term" value="P:cyclic nucleotide biosynthetic process"/>
    <property type="evidence" value="ECO:0007669"/>
    <property type="project" value="InterPro"/>
</dbReference>
<feature type="domain" description="Guanylate cyclase" evidence="2">
    <location>
        <begin position="215"/>
        <end position="324"/>
    </location>
</feature>
<dbReference type="SUPFAM" id="SSF55073">
    <property type="entry name" value="Nucleotide cyclase"/>
    <property type="match status" value="1"/>
</dbReference>
<evidence type="ECO:0000313" key="4">
    <source>
        <dbReference type="Proteomes" id="UP000280668"/>
    </source>
</evidence>
<gene>
    <name evidence="3" type="ORF">EDD31_0478</name>
</gene>
<sequence length="378" mass="40445">MSATCADGEGVTGAGAGTTTLCSVSQTSDMPGDDGLDESYRAGESSSVRDAVEQLLDGSRRYTLIDLAEKAGTTVDFARAFWRAMGFPNVPDEGIVFRDIDVKALQVMAELIASGRIDTTTAISLLRAQSHTTDRLVLWQTEALVDGAARMYELDDPSARMVILDRLPEMVDVLQSQLTYSWRRQLAALMVRTEDEVASVRSTPEAGGPMPLTRAVGFVDMVAYTRRSAELGIKALADLVQTFEYTSRDVITTHGARVVKTIGDAVLYVADDMATGAEVAAELLSALQAEEEMLPVRSSVVWGGVLSRNGDIFGSTVNLASRLTDVAPPGAILTDSASAKTLSEHPAAAGRYTMVPRAAAELQGLGEITPIELRRVPR</sequence>